<protein>
    <recommendedName>
        <fullName evidence="3">NAD(P)-binding domain-containing protein</fullName>
    </recommendedName>
</protein>
<dbReference type="EMBL" id="JAAMPI010000443">
    <property type="protein sequence ID" value="KAF4631445.1"/>
    <property type="molecule type" value="Genomic_DNA"/>
</dbReference>
<name>A0A8H4RK08_9HELO</name>
<reference evidence="1 2" key="1">
    <citation type="submission" date="2020-03" db="EMBL/GenBank/DDBJ databases">
        <title>Draft Genome Sequence of Cudoniella acicularis.</title>
        <authorList>
            <person name="Buettner E."/>
            <person name="Kellner H."/>
        </authorList>
    </citation>
    <scope>NUCLEOTIDE SEQUENCE [LARGE SCALE GENOMIC DNA]</scope>
    <source>
        <strain evidence="1 2">DSM 108380</strain>
    </source>
</reference>
<evidence type="ECO:0008006" key="3">
    <source>
        <dbReference type="Google" id="ProtNLM"/>
    </source>
</evidence>
<organism evidence="1 2">
    <name type="scientific">Cudoniella acicularis</name>
    <dbReference type="NCBI Taxonomy" id="354080"/>
    <lineage>
        <taxon>Eukaryota</taxon>
        <taxon>Fungi</taxon>
        <taxon>Dikarya</taxon>
        <taxon>Ascomycota</taxon>
        <taxon>Pezizomycotina</taxon>
        <taxon>Leotiomycetes</taxon>
        <taxon>Helotiales</taxon>
        <taxon>Tricladiaceae</taxon>
        <taxon>Cudoniella</taxon>
    </lineage>
</organism>
<dbReference type="Gene3D" id="3.40.50.720">
    <property type="entry name" value="NAD(P)-binding Rossmann-like Domain"/>
    <property type="match status" value="1"/>
</dbReference>
<evidence type="ECO:0000313" key="1">
    <source>
        <dbReference type="EMBL" id="KAF4631445.1"/>
    </source>
</evidence>
<dbReference type="Proteomes" id="UP000566819">
    <property type="component" value="Unassembled WGS sequence"/>
</dbReference>
<proteinExistence type="predicted"/>
<dbReference type="SUPFAM" id="SSF51735">
    <property type="entry name" value="NAD(P)-binding Rossmann-fold domains"/>
    <property type="match status" value="1"/>
</dbReference>
<accession>A0A8H4RK08</accession>
<dbReference type="OrthoDB" id="10058185at2759"/>
<comment type="caution">
    <text evidence="1">The sequence shown here is derived from an EMBL/GenBank/DDBJ whole genome shotgun (WGS) entry which is preliminary data.</text>
</comment>
<keyword evidence="2" id="KW-1185">Reference proteome</keyword>
<dbReference type="InterPro" id="IPR036291">
    <property type="entry name" value="NAD(P)-bd_dom_sf"/>
</dbReference>
<sequence>MTTKVAREGQILKADSNINGRKGKRTVPMEVLNLAMPRTGMAAAYLHTDSSAKCYHVDALLKDSTRKSIIALSRNPTVNLHENVIYRACDITNESAIVAVIEEFKPRVIFYTASPRPKDKIKKNSSRPSSVAPRLFSNAHQRHHLSKHSFASQVEARIKAMNTAIWTRTEHYTTSDRRLCHITSRKRKPTKAGSVLAIYDTETAQEFILRVWKWGFQVLEEGDKRKAGRK</sequence>
<evidence type="ECO:0000313" key="2">
    <source>
        <dbReference type="Proteomes" id="UP000566819"/>
    </source>
</evidence>
<dbReference type="AlphaFoldDB" id="A0A8H4RK08"/>
<gene>
    <name evidence="1" type="ORF">G7Y89_g6693</name>
</gene>